<evidence type="ECO:0000313" key="4">
    <source>
        <dbReference type="Proteomes" id="UP000434276"/>
    </source>
</evidence>
<dbReference type="ExpressionAtlas" id="A0A5S9WWS3">
    <property type="expression patterns" value="baseline and differential"/>
</dbReference>
<dbReference type="Proteomes" id="UP000434276">
    <property type="component" value="Unassembled WGS sequence"/>
</dbReference>
<dbReference type="PANTHER" id="PTHR33133:SF7">
    <property type="entry name" value="F26K24.10 PROTEIN-RELATED"/>
    <property type="match status" value="1"/>
</dbReference>
<evidence type="ECO:0000313" key="3">
    <source>
        <dbReference type="EMBL" id="CAA0356029.1"/>
    </source>
</evidence>
<keyword evidence="1" id="KW-1133">Transmembrane helix</keyword>
<dbReference type="InterPro" id="IPR006527">
    <property type="entry name" value="F-box-assoc_dom_typ1"/>
</dbReference>
<accession>A0A5S9WWS3</accession>
<dbReference type="AlphaFoldDB" id="A0A5S9WWS3"/>
<dbReference type="EMBL" id="CACSHJ010000088">
    <property type="protein sequence ID" value="CAA0356029.1"/>
    <property type="molecule type" value="Genomic_DNA"/>
</dbReference>
<protein>
    <recommendedName>
        <fullName evidence="2">F-box associated beta-propeller type 1 domain-containing protein</fullName>
    </recommendedName>
</protein>
<evidence type="ECO:0000256" key="1">
    <source>
        <dbReference type="SAM" id="Phobius"/>
    </source>
</evidence>
<reference evidence="3 4" key="1">
    <citation type="submission" date="2019-12" db="EMBL/GenBank/DDBJ databases">
        <authorList>
            <person name="Jiao W.-B."/>
            <person name="Schneeberger K."/>
        </authorList>
    </citation>
    <scope>NUCLEOTIDE SEQUENCE [LARGE SCALE GENOMIC DNA]</scope>
    <source>
        <strain evidence="4">cv. C24</strain>
    </source>
</reference>
<keyword evidence="1" id="KW-0812">Transmembrane</keyword>
<dbReference type="PANTHER" id="PTHR33133">
    <property type="entry name" value="OS08G0107100 PROTEIN-RELATED"/>
    <property type="match status" value="1"/>
</dbReference>
<feature type="transmembrane region" description="Helical" evidence="1">
    <location>
        <begin position="321"/>
        <end position="344"/>
    </location>
</feature>
<organism evidence="3 4">
    <name type="scientific">Arabidopsis thaliana</name>
    <name type="common">Mouse-ear cress</name>
    <dbReference type="NCBI Taxonomy" id="3702"/>
    <lineage>
        <taxon>Eukaryota</taxon>
        <taxon>Viridiplantae</taxon>
        <taxon>Streptophyta</taxon>
        <taxon>Embryophyta</taxon>
        <taxon>Tracheophyta</taxon>
        <taxon>Spermatophyta</taxon>
        <taxon>Magnoliopsida</taxon>
        <taxon>eudicotyledons</taxon>
        <taxon>Gunneridae</taxon>
        <taxon>Pentapetalae</taxon>
        <taxon>rosids</taxon>
        <taxon>malvids</taxon>
        <taxon>Brassicales</taxon>
        <taxon>Brassicaceae</taxon>
        <taxon>Camelineae</taxon>
        <taxon>Arabidopsis</taxon>
    </lineage>
</organism>
<evidence type="ECO:0000259" key="2">
    <source>
        <dbReference type="Pfam" id="PF07734"/>
    </source>
</evidence>
<sequence>MRFEWSSTRAVEEGPVHHIQHRFKERVRVMGSCDGLVCILDHDILISPIIVTNPSMRRSQNLPLSMTQLKYLDNKMPLPKVFPFLGFGKDNVTGTYKLVWLHDDKSNNISSCEVFDFEVKKWRSLRSLPPSSQRLHHTLPLRLPSHHRSNLATHNNDDDIDTKTKVLILIGFIVVITVFYLLAIGSIAYRGFLIPGILAFLLVKLIEIIPGVEFDYASSYFQGFVTLVTIISIAVAVKLYVNWILAWVVVVVESAWGITPLKTSKRLVKGMKCASLSIIFFFASTESILVWISTLAAYALLNDNENGGKSWKGSFFFVQNWITSALLTLLMLYNLVATTVMYMYCKAVHGELVGEIAEEFAREYVSLPFDDGKVPHLVFVAYNNI</sequence>
<gene>
    <name evidence="3" type="ORF">C24_LOCUS7254</name>
</gene>
<feature type="transmembrane region" description="Helical" evidence="1">
    <location>
        <begin position="166"/>
        <end position="187"/>
    </location>
</feature>
<feature type="transmembrane region" description="Helical" evidence="1">
    <location>
        <begin position="273"/>
        <end position="301"/>
    </location>
</feature>
<feature type="domain" description="F-box associated beta-propeller type 1" evidence="2">
    <location>
        <begin position="24"/>
        <end position="129"/>
    </location>
</feature>
<keyword evidence="1" id="KW-0472">Membrane</keyword>
<feature type="transmembrane region" description="Helical" evidence="1">
    <location>
        <begin position="193"/>
        <end position="212"/>
    </location>
</feature>
<feature type="transmembrane region" description="Helical" evidence="1">
    <location>
        <begin position="243"/>
        <end position="261"/>
    </location>
</feature>
<feature type="transmembrane region" description="Helical" evidence="1">
    <location>
        <begin position="219"/>
        <end position="237"/>
    </location>
</feature>
<proteinExistence type="predicted"/>
<dbReference type="OrthoDB" id="1934322at2759"/>
<name>A0A5S9WWS3_ARATH</name>
<dbReference type="Pfam" id="PF07734">
    <property type="entry name" value="FBA_1"/>
    <property type="match status" value="1"/>
</dbReference>